<gene>
    <name evidence="1" type="ORF">HPB47_025744</name>
</gene>
<reference evidence="1 2" key="1">
    <citation type="journal article" date="2020" name="Cell">
        <title>Large-Scale Comparative Analyses of Tick Genomes Elucidate Their Genetic Diversity and Vector Capacities.</title>
        <authorList>
            <consortium name="Tick Genome and Microbiome Consortium (TIGMIC)"/>
            <person name="Jia N."/>
            <person name="Wang J."/>
            <person name="Shi W."/>
            <person name="Du L."/>
            <person name="Sun Y."/>
            <person name="Zhan W."/>
            <person name="Jiang J.F."/>
            <person name="Wang Q."/>
            <person name="Zhang B."/>
            <person name="Ji P."/>
            <person name="Bell-Sakyi L."/>
            <person name="Cui X.M."/>
            <person name="Yuan T.T."/>
            <person name="Jiang B.G."/>
            <person name="Yang W.F."/>
            <person name="Lam T.T."/>
            <person name="Chang Q.C."/>
            <person name="Ding S.J."/>
            <person name="Wang X.J."/>
            <person name="Zhu J.G."/>
            <person name="Ruan X.D."/>
            <person name="Zhao L."/>
            <person name="Wei J.T."/>
            <person name="Ye R.Z."/>
            <person name="Que T.C."/>
            <person name="Du C.H."/>
            <person name="Zhou Y.H."/>
            <person name="Cheng J.X."/>
            <person name="Dai P.F."/>
            <person name="Guo W.B."/>
            <person name="Han X.H."/>
            <person name="Huang E.J."/>
            <person name="Li L.F."/>
            <person name="Wei W."/>
            <person name="Gao Y.C."/>
            <person name="Liu J.Z."/>
            <person name="Shao H.Z."/>
            <person name="Wang X."/>
            <person name="Wang C.C."/>
            <person name="Yang T.C."/>
            <person name="Huo Q.B."/>
            <person name="Li W."/>
            <person name="Chen H.Y."/>
            <person name="Chen S.E."/>
            <person name="Zhou L.G."/>
            <person name="Ni X.B."/>
            <person name="Tian J.H."/>
            <person name="Sheng Y."/>
            <person name="Liu T."/>
            <person name="Pan Y.S."/>
            <person name="Xia L.Y."/>
            <person name="Li J."/>
            <person name="Zhao F."/>
            <person name="Cao W.C."/>
        </authorList>
    </citation>
    <scope>NUCLEOTIDE SEQUENCE [LARGE SCALE GENOMIC DNA]</scope>
    <source>
        <strain evidence="1">Iper-2018</strain>
    </source>
</reference>
<accession>A0AC60Q315</accession>
<comment type="caution">
    <text evidence="1">The sequence shown here is derived from an EMBL/GenBank/DDBJ whole genome shotgun (WGS) entry which is preliminary data.</text>
</comment>
<evidence type="ECO:0000313" key="2">
    <source>
        <dbReference type="Proteomes" id="UP000805193"/>
    </source>
</evidence>
<evidence type="ECO:0000313" key="1">
    <source>
        <dbReference type="EMBL" id="KAG0427183.1"/>
    </source>
</evidence>
<sequence>MMDLICALLSTVLTTTTLSFAYPSPVYGRLQRNAVQYPAQSQYPYLDANNYYAALKNAAFEQADWAQFLPAPAGWTASDAYPDIPAPQGTQDEDYPEEYDATGADLGAAAAALGYGWYGPPSQPQDIKEAAVFKDLLANYITKKSERNPEAGLRRMKTMRKYGQPAVFSSAASTTVRPNVAAVAGKQTADVTSTTPAPNPTTPAVEMSQGLDGQKEFAMFRPVGPSENRKPSFWSIGLRQTTNGQRVAPDAARPRFGRFADDNLTEELDKLKEHSRVPMLECIVNVRALDGASVCVDLDCSEDSSNEPVPLSLGWISSSKKLFSTS</sequence>
<dbReference type="EMBL" id="JABSTQ010009652">
    <property type="protein sequence ID" value="KAG0427183.1"/>
    <property type="molecule type" value="Genomic_DNA"/>
</dbReference>
<dbReference type="Proteomes" id="UP000805193">
    <property type="component" value="Unassembled WGS sequence"/>
</dbReference>
<name>A0AC60Q315_IXOPE</name>
<keyword evidence="2" id="KW-1185">Reference proteome</keyword>
<organism evidence="1 2">
    <name type="scientific">Ixodes persulcatus</name>
    <name type="common">Taiga tick</name>
    <dbReference type="NCBI Taxonomy" id="34615"/>
    <lineage>
        <taxon>Eukaryota</taxon>
        <taxon>Metazoa</taxon>
        <taxon>Ecdysozoa</taxon>
        <taxon>Arthropoda</taxon>
        <taxon>Chelicerata</taxon>
        <taxon>Arachnida</taxon>
        <taxon>Acari</taxon>
        <taxon>Parasitiformes</taxon>
        <taxon>Ixodida</taxon>
        <taxon>Ixodoidea</taxon>
        <taxon>Ixodidae</taxon>
        <taxon>Ixodinae</taxon>
        <taxon>Ixodes</taxon>
    </lineage>
</organism>
<protein>
    <submittedName>
        <fullName evidence="1">Uncharacterized protein</fullName>
    </submittedName>
</protein>
<proteinExistence type="predicted"/>